<evidence type="ECO:0000256" key="3">
    <source>
        <dbReference type="ARBA" id="ARBA00022840"/>
    </source>
</evidence>
<proteinExistence type="predicted"/>
<name>A0A1Y1UW75_9FUNG</name>
<reference evidence="6 7" key="1">
    <citation type="submission" date="2016-08" db="EMBL/GenBank/DDBJ databases">
        <title>Genomes of anaerobic fungi encode conserved fungal cellulosomes for biomass hydrolysis.</title>
        <authorList>
            <consortium name="DOE Joint Genome Institute"/>
            <person name="Haitjema C.H."/>
            <person name="Gilmore S.P."/>
            <person name="Henske J.K."/>
            <person name="Solomon K.V."/>
            <person name="De Groot R."/>
            <person name="Kuo A."/>
            <person name="Mondo S.J."/>
            <person name="Salamov A.A."/>
            <person name="Labutti K."/>
            <person name="Zhao Z."/>
            <person name="Chiniquy J."/>
            <person name="Barry K."/>
            <person name="Brewer H.M."/>
            <person name="Purvine S.O."/>
            <person name="Wright A.T."/>
            <person name="Boxma B."/>
            <person name="Van Alen T."/>
            <person name="Hackstein J.H."/>
            <person name="Baker S.E."/>
            <person name="Grigoriev I.V."/>
            <person name="O'Malley M.A."/>
        </authorList>
    </citation>
    <scope>NUCLEOTIDE SEQUENCE [LARGE SCALE GENOMIC DNA]</scope>
    <source>
        <strain evidence="7">finn</strain>
    </source>
</reference>
<evidence type="ECO:0000256" key="1">
    <source>
        <dbReference type="ARBA" id="ARBA00022598"/>
    </source>
</evidence>
<dbReference type="PANTHER" id="PTHR12241:SF145">
    <property type="entry name" value="TUBULIN POLYGLUTAMYLASE TTLL5"/>
    <property type="match status" value="1"/>
</dbReference>
<dbReference type="Pfam" id="PF03133">
    <property type="entry name" value="TTL"/>
    <property type="match status" value="1"/>
</dbReference>
<sequence>MIKLIKILDIIKVLKRFKHNINFKLIKCKNLIENFPEFKRIKSQHLYMITPPNQCKCHHQTIFFRYPSFIKQNFQSYNITEVTIKKKEYFVSSVQHFVKDIKSKKGYKCIKDALNNNNVIRLYNDVDCNIYWRYSYIRKYLPAKISKHQRLNGFINGYVLSRKDLLYNNYKIMKKKFPNDFTYMPETYIFKSLKEYNVKFKDYHISKDNLWLVKPRYLYGGKGIYFLKNINEVKKGNIITKYISNPLLINNRKFDIRLYLLVTGHNPLKIYIFDEGLVRLSSEEYNLDINDLDNRFKHLTNTSINKKNRKNKKLTMSIAEAKKYIEEFYKIKFSNIWEGIKDIAIKTIISMNNIEIEKEKKYTLNSNNLFELYGMDIMVDSNFKTWLIEMNCNPSLSYFQAEEHNKIIKYKLVHDLFNIIGLVPYSHITGKALEKECYYDNSIEEAVDQSICEFLRPLGGFEQIFPTKENIKYYMKFFKTITPNNQALWDKIDKEKF</sequence>
<dbReference type="PANTHER" id="PTHR12241">
    <property type="entry name" value="TUBULIN POLYGLUTAMYLASE"/>
    <property type="match status" value="1"/>
</dbReference>
<accession>A0A1Y1UW75</accession>
<organism evidence="6 7">
    <name type="scientific">Piromyces finnis</name>
    <dbReference type="NCBI Taxonomy" id="1754191"/>
    <lineage>
        <taxon>Eukaryota</taxon>
        <taxon>Fungi</taxon>
        <taxon>Fungi incertae sedis</taxon>
        <taxon>Chytridiomycota</taxon>
        <taxon>Chytridiomycota incertae sedis</taxon>
        <taxon>Neocallimastigomycetes</taxon>
        <taxon>Neocallimastigales</taxon>
        <taxon>Neocallimastigaceae</taxon>
        <taxon>Piromyces</taxon>
    </lineage>
</organism>
<comment type="caution">
    <text evidence="6">The sequence shown here is derived from an EMBL/GenBank/DDBJ whole genome shotgun (WGS) entry which is preliminary data.</text>
</comment>
<dbReference type="EMBL" id="MCFH01000068">
    <property type="protein sequence ID" value="ORX42264.1"/>
    <property type="molecule type" value="Genomic_DNA"/>
</dbReference>
<protein>
    <recommendedName>
        <fullName evidence="4">Tubulin--tyrosine ligase-like protein 5</fullName>
    </recommendedName>
</protein>
<dbReference type="InterPro" id="IPR004344">
    <property type="entry name" value="TTL/TTLL_fam"/>
</dbReference>
<evidence type="ECO:0000256" key="4">
    <source>
        <dbReference type="ARBA" id="ARBA00041448"/>
    </source>
</evidence>
<evidence type="ECO:0000256" key="5">
    <source>
        <dbReference type="ARBA" id="ARBA00049274"/>
    </source>
</evidence>
<reference evidence="6 7" key="2">
    <citation type="submission" date="2016-08" db="EMBL/GenBank/DDBJ databases">
        <title>Pervasive Adenine N6-methylation of Active Genes in Fungi.</title>
        <authorList>
            <consortium name="DOE Joint Genome Institute"/>
            <person name="Mondo S.J."/>
            <person name="Dannebaum R.O."/>
            <person name="Kuo R.C."/>
            <person name="Labutti K."/>
            <person name="Haridas S."/>
            <person name="Kuo A."/>
            <person name="Salamov A."/>
            <person name="Ahrendt S.R."/>
            <person name="Lipzen A."/>
            <person name="Sullivan W."/>
            <person name="Andreopoulos W.B."/>
            <person name="Clum A."/>
            <person name="Lindquist E."/>
            <person name="Daum C."/>
            <person name="Ramamoorthy G.K."/>
            <person name="Gryganskyi A."/>
            <person name="Culley D."/>
            <person name="Magnuson J.K."/>
            <person name="James T.Y."/>
            <person name="O'Malley M.A."/>
            <person name="Stajich J.E."/>
            <person name="Spatafora J.W."/>
            <person name="Visel A."/>
            <person name="Grigoriev I.V."/>
        </authorList>
    </citation>
    <scope>NUCLEOTIDE SEQUENCE [LARGE SCALE GENOMIC DNA]</scope>
    <source>
        <strain evidence="7">finn</strain>
    </source>
</reference>
<evidence type="ECO:0000256" key="2">
    <source>
        <dbReference type="ARBA" id="ARBA00022741"/>
    </source>
</evidence>
<dbReference type="Proteomes" id="UP000193719">
    <property type="component" value="Unassembled WGS sequence"/>
</dbReference>
<comment type="catalytic activity">
    <reaction evidence="5">
        <text>L-glutamyl-[protein] + L-glutamate + ATP = gamma-L-glutamyl-L-glutamyl-[protein] + ADP + phosphate + H(+)</text>
        <dbReference type="Rhea" id="RHEA:60144"/>
        <dbReference type="Rhea" id="RHEA-COMP:10208"/>
        <dbReference type="Rhea" id="RHEA-COMP:15517"/>
        <dbReference type="ChEBI" id="CHEBI:15378"/>
        <dbReference type="ChEBI" id="CHEBI:29973"/>
        <dbReference type="ChEBI" id="CHEBI:29985"/>
        <dbReference type="ChEBI" id="CHEBI:30616"/>
        <dbReference type="ChEBI" id="CHEBI:43474"/>
        <dbReference type="ChEBI" id="CHEBI:143622"/>
        <dbReference type="ChEBI" id="CHEBI:456216"/>
    </reaction>
    <physiologicalReaction direction="left-to-right" evidence="5">
        <dbReference type="Rhea" id="RHEA:60145"/>
    </physiologicalReaction>
</comment>
<dbReference type="GO" id="GO:0015631">
    <property type="term" value="F:tubulin binding"/>
    <property type="evidence" value="ECO:0007669"/>
    <property type="project" value="TreeGrafter"/>
</dbReference>
<dbReference type="GO" id="GO:0036064">
    <property type="term" value="C:ciliary basal body"/>
    <property type="evidence" value="ECO:0007669"/>
    <property type="project" value="TreeGrafter"/>
</dbReference>
<keyword evidence="3" id="KW-0067">ATP-binding</keyword>
<evidence type="ECO:0000313" key="7">
    <source>
        <dbReference type="Proteomes" id="UP000193719"/>
    </source>
</evidence>
<dbReference type="PROSITE" id="PS51221">
    <property type="entry name" value="TTL"/>
    <property type="match status" value="1"/>
</dbReference>
<dbReference type="Gene3D" id="3.30.470.20">
    <property type="entry name" value="ATP-grasp fold, B domain"/>
    <property type="match status" value="1"/>
</dbReference>
<keyword evidence="7" id="KW-1185">Reference proteome</keyword>
<dbReference type="STRING" id="1754191.A0A1Y1UW75"/>
<evidence type="ECO:0000313" key="6">
    <source>
        <dbReference type="EMBL" id="ORX42264.1"/>
    </source>
</evidence>
<keyword evidence="2" id="KW-0547">Nucleotide-binding</keyword>
<dbReference type="AlphaFoldDB" id="A0A1Y1UW75"/>
<dbReference type="GO" id="GO:0070740">
    <property type="term" value="F:tubulin-glutamic acid ligase activity"/>
    <property type="evidence" value="ECO:0007669"/>
    <property type="project" value="TreeGrafter"/>
</dbReference>
<dbReference type="GO" id="GO:0000226">
    <property type="term" value="P:microtubule cytoskeleton organization"/>
    <property type="evidence" value="ECO:0007669"/>
    <property type="project" value="TreeGrafter"/>
</dbReference>
<gene>
    <name evidence="6" type="ORF">BCR36DRAFT_374639</name>
</gene>
<dbReference type="SUPFAM" id="SSF56059">
    <property type="entry name" value="Glutathione synthetase ATP-binding domain-like"/>
    <property type="match status" value="1"/>
</dbReference>
<dbReference type="OrthoDB" id="202825at2759"/>
<dbReference type="GO" id="GO:0005524">
    <property type="term" value="F:ATP binding"/>
    <property type="evidence" value="ECO:0007669"/>
    <property type="project" value="UniProtKB-KW"/>
</dbReference>
<keyword evidence="1" id="KW-0436">Ligase</keyword>